<dbReference type="AlphaFoldDB" id="A6GYG7"/>
<keyword evidence="1" id="KW-0472">Membrane</keyword>
<sequence>MNKIINFISILIVGISIISFFISILYLIFDKKNRKKALQTLLASVILFIIGFSACVSTFDLDVR</sequence>
<evidence type="ECO:0000256" key="1">
    <source>
        <dbReference type="SAM" id="Phobius"/>
    </source>
</evidence>
<reference evidence="2 3" key="1">
    <citation type="journal article" date="2007" name="Nat. Biotechnol.">
        <title>Complete genome sequence of the fish pathogen Flavobacterium psychrophilum.</title>
        <authorList>
            <person name="Duchaud E."/>
            <person name="Boussaha M."/>
            <person name="Loux V."/>
            <person name="Bernardet J.F."/>
            <person name="Michel C."/>
            <person name="Kerouault B."/>
            <person name="Mondot S."/>
            <person name="Nicolas P."/>
            <person name="Bossy R."/>
            <person name="Caron C."/>
            <person name="Bessieres P."/>
            <person name="Gibrat J.F."/>
            <person name="Claverol S."/>
            <person name="Dumetz F."/>
            <person name="Le Henaff M."/>
            <person name="Benmansour A."/>
        </authorList>
    </citation>
    <scope>NUCLEOTIDE SEQUENCE [LARGE SCALE GENOMIC DNA]</scope>
    <source>
        <strain evidence="3">ATCC 49511 / DSM 21280 / CIP 103535 / JIP02/86</strain>
    </source>
</reference>
<dbReference type="Proteomes" id="UP000006394">
    <property type="component" value="Chromosome"/>
</dbReference>
<organism evidence="2 3">
    <name type="scientific">Flavobacterium psychrophilum (strain ATCC 49511 / DSM 21280 / CIP 103535 / JIP02/86)</name>
    <dbReference type="NCBI Taxonomy" id="402612"/>
    <lineage>
        <taxon>Bacteria</taxon>
        <taxon>Pseudomonadati</taxon>
        <taxon>Bacteroidota</taxon>
        <taxon>Flavobacteriia</taxon>
        <taxon>Flavobacteriales</taxon>
        <taxon>Flavobacteriaceae</taxon>
        <taxon>Flavobacterium</taxon>
    </lineage>
</organism>
<dbReference type="HOGENOM" id="CLU_2861185_0_0_10"/>
<gene>
    <name evidence="2" type="ordered locus">FP1046</name>
</gene>
<keyword evidence="1" id="KW-0812">Transmembrane</keyword>
<feature type="transmembrane region" description="Helical" evidence="1">
    <location>
        <begin position="6"/>
        <end position="29"/>
    </location>
</feature>
<dbReference type="EMBL" id="AM398681">
    <property type="protein sequence ID" value="CAL43140.1"/>
    <property type="molecule type" value="Genomic_DNA"/>
</dbReference>
<dbReference type="STRING" id="402612.FP1046"/>
<dbReference type="EnsemblBacteria" id="CAL43140">
    <property type="protein sequence ID" value="CAL43140"/>
    <property type="gene ID" value="FP1046"/>
</dbReference>
<feature type="transmembrane region" description="Helical" evidence="1">
    <location>
        <begin position="41"/>
        <end position="59"/>
    </location>
</feature>
<evidence type="ECO:0000313" key="2">
    <source>
        <dbReference type="EMBL" id="CAL43140.1"/>
    </source>
</evidence>
<name>A6GYG7_FLAPJ</name>
<keyword evidence="1" id="KW-1133">Transmembrane helix</keyword>
<dbReference type="KEGG" id="fps:FP1046"/>
<accession>A6GYG7</accession>
<proteinExistence type="predicted"/>
<keyword evidence="3" id="KW-1185">Reference proteome</keyword>
<protein>
    <submittedName>
        <fullName evidence="2">Uncharacterized protein</fullName>
    </submittedName>
</protein>
<evidence type="ECO:0000313" key="3">
    <source>
        <dbReference type="Proteomes" id="UP000006394"/>
    </source>
</evidence>